<dbReference type="SFLD" id="SFLDG00358">
    <property type="entry name" value="Main_(cytGST)"/>
    <property type="match status" value="1"/>
</dbReference>
<evidence type="ECO:0000256" key="1">
    <source>
        <dbReference type="ARBA" id="ARBA00012452"/>
    </source>
</evidence>
<gene>
    <name evidence="4" type="ORF">AAF712_006745</name>
</gene>
<evidence type="ECO:0000256" key="2">
    <source>
        <dbReference type="ARBA" id="ARBA00022679"/>
    </source>
</evidence>
<keyword evidence="5" id="KW-1185">Reference proteome</keyword>
<dbReference type="EC" id="2.5.1.18" evidence="1"/>
<dbReference type="SUPFAM" id="SSF47616">
    <property type="entry name" value="GST C-terminal domain-like"/>
    <property type="match status" value="1"/>
</dbReference>
<accession>A0ABR2ZZ30</accession>
<dbReference type="Gene3D" id="1.20.1050.10">
    <property type="match status" value="1"/>
</dbReference>
<dbReference type="Pfam" id="PF02798">
    <property type="entry name" value="GST_N"/>
    <property type="match status" value="1"/>
</dbReference>
<dbReference type="InterPro" id="IPR040079">
    <property type="entry name" value="Glutathione_S-Trfase"/>
</dbReference>
<dbReference type="Gene3D" id="3.40.30.10">
    <property type="entry name" value="Glutaredoxin"/>
    <property type="match status" value="1"/>
</dbReference>
<evidence type="ECO:0000313" key="4">
    <source>
        <dbReference type="EMBL" id="KAL0066314.1"/>
    </source>
</evidence>
<dbReference type="SFLD" id="SFLDS00019">
    <property type="entry name" value="Glutathione_Transferase_(cytos"/>
    <property type="match status" value="1"/>
</dbReference>
<dbReference type="Proteomes" id="UP001437256">
    <property type="component" value="Unassembled WGS sequence"/>
</dbReference>
<dbReference type="InterPro" id="IPR036282">
    <property type="entry name" value="Glutathione-S-Trfase_C_sf"/>
</dbReference>
<name>A0ABR2ZZ30_9AGAR</name>
<dbReference type="EMBL" id="JBBXMP010000037">
    <property type="protein sequence ID" value="KAL0066314.1"/>
    <property type="molecule type" value="Genomic_DNA"/>
</dbReference>
<protein>
    <recommendedName>
        <fullName evidence="1">glutathione transferase</fullName>
        <ecNumber evidence="1">2.5.1.18</ecNumber>
    </recommendedName>
</protein>
<dbReference type="CDD" id="cd03053">
    <property type="entry name" value="GST_N_Phi"/>
    <property type="match status" value="1"/>
</dbReference>
<evidence type="ECO:0000259" key="3">
    <source>
        <dbReference type="PROSITE" id="PS50404"/>
    </source>
</evidence>
<feature type="domain" description="GST N-terminal" evidence="3">
    <location>
        <begin position="1"/>
        <end position="82"/>
    </location>
</feature>
<sequence length="173" mass="19564">MVLQLYGSPQSTCTKRVGVVLHEKKIPYEFREIDYAKNEHKSPEYLEKQPFGQVPYIDDDGFILYESRAICRYLALKYADQGTKLIPAPNDLKAIGLFEQGVSNESSNFDPFASKAVYENVFKKYRGLTPDPPTFNALIDQLKAKLGVYEIILGKQKYIAGNVRSSILGLSFL</sequence>
<dbReference type="InterPro" id="IPR036249">
    <property type="entry name" value="Thioredoxin-like_sf"/>
</dbReference>
<comment type="caution">
    <text evidence="4">The sequence shown here is derived from an EMBL/GenBank/DDBJ whole genome shotgun (WGS) entry which is preliminary data.</text>
</comment>
<evidence type="ECO:0000313" key="5">
    <source>
        <dbReference type="Proteomes" id="UP001437256"/>
    </source>
</evidence>
<reference evidence="4 5" key="1">
    <citation type="submission" date="2024-05" db="EMBL/GenBank/DDBJ databases">
        <title>A draft genome resource for the thread blight pathogen Marasmius tenuissimus strain MS-2.</title>
        <authorList>
            <person name="Yulfo-Soto G.E."/>
            <person name="Baruah I.K."/>
            <person name="Amoako-Attah I."/>
            <person name="Bukari Y."/>
            <person name="Meinhardt L.W."/>
            <person name="Bailey B.A."/>
            <person name="Cohen S.P."/>
        </authorList>
    </citation>
    <scope>NUCLEOTIDE SEQUENCE [LARGE SCALE GENOMIC DNA]</scope>
    <source>
        <strain evidence="4 5">MS-2</strain>
    </source>
</reference>
<dbReference type="PANTHER" id="PTHR43900:SF3">
    <property type="entry name" value="GLUTATHIONE S-TRANSFERASE RHO"/>
    <property type="match status" value="1"/>
</dbReference>
<dbReference type="SUPFAM" id="SSF52833">
    <property type="entry name" value="Thioredoxin-like"/>
    <property type="match status" value="1"/>
</dbReference>
<dbReference type="InterPro" id="IPR004045">
    <property type="entry name" value="Glutathione_S-Trfase_N"/>
</dbReference>
<organism evidence="4 5">
    <name type="scientific">Marasmius tenuissimus</name>
    <dbReference type="NCBI Taxonomy" id="585030"/>
    <lineage>
        <taxon>Eukaryota</taxon>
        <taxon>Fungi</taxon>
        <taxon>Dikarya</taxon>
        <taxon>Basidiomycota</taxon>
        <taxon>Agaricomycotina</taxon>
        <taxon>Agaricomycetes</taxon>
        <taxon>Agaricomycetidae</taxon>
        <taxon>Agaricales</taxon>
        <taxon>Marasmiineae</taxon>
        <taxon>Marasmiaceae</taxon>
        <taxon>Marasmius</taxon>
    </lineage>
</organism>
<dbReference type="PANTHER" id="PTHR43900">
    <property type="entry name" value="GLUTATHIONE S-TRANSFERASE RHO"/>
    <property type="match status" value="1"/>
</dbReference>
<proteinExistence type="predicted"/>
<dbReference type="PROSITE" id="PS50404">
    <property type="entry name" value="GST_NTER"/>
    <property type="match status" value="1"/>
</dbReference>
<keyword evidence="2" id="KW-0808">Transferase</keyword>